<dbReference type="Proteomes" id="UP000068382">
    <property type="component" value="Unassembled WGS sequence"/>
</dbReference>
<evidence type="ECO:0000313" key="2">
    <source>
        <dbReference type="Proteomes" id="UP000068382"/>
    </source>
</evidence>
<dbReference type="InterPro" id="IPR011049">
    <property type="entry name" value="Serralysin-like_metalloprot_C"/>
</dbReference>
<dbReference type="Gene3D" id="2.150.10.10">
    <property type="entry name" value="Serralysin-like metalloprotease, C-terminal"/>
    <property type="match status" value="1"/>
</dbReference>
<dbReference type="SUPFAM" id="SSF51120">
    <property type="entry name" value="beta-Roll"/>
    <property type="match status" value="1"/>
</dbReference>
<keyword evidence="2" id="KW-1185">Reference proteome</keyword>
<dbReference type="AlphaFoldDB" id="A0A132C0B5"/>
<proteinExistence type="predicted"/>
<sequence>MLRGGGGADVFVFSRAHGEDKIRDFRPELDQIDLSALRVTYEALDISRAGRLTVVDTGAGEIRLSGLHPDQIDADDFLF</sequence>
<dbReference type="EMBL" id="LPUY01000049">
    <property type="protein sequence ID" value="KUP93520.1"/>
    <property type="molecule type" value="Genomic_DNA"/>
</dbReference>
<dbReference type="GO" id="GO:0016853">
    <property type="term" value="F:isomerase activity"/>
    <property type="evidence" value="ECO:0007669"/>
    <property type="project" value="UniProtKB-KW"/>
</dbReference>
<name>A0A132C0B5_9RHOB</name>
<evidence type="ECO:0000313" key="1">
    <source>
        <dbReference type="EMBL" id="KUP93520.1"/>
    </source>
</evidence>
<gene>
    <name evidence="1" type="primary">algE2</name>
    <name evidence="1" type="ORF">TRIHO_15430</name>
</gene>
<protein>
    <submittedName>
        <fullName evidence="1">Poly(Beta-D-mannuronate) C5 epimerase 2</fullName>
        <ecNumber evidence="1">5.1.3.-</ecNumber>
    </submittedName>
</protein>
<comment type="caution">
    <text evidence="1">The sequence shown here is derived from an EMBL/GenBank/DDBJ whole genome shotgun (WGS) entry which is preliminary data.</text>
</comment>
<reference evidence="1 2" key="1">
    <citation type="submission" date="2015-12" db="EMBL/GenBank/DDBJ databases">
        <title>Genome sequence of the marine Rhodobacteraceae strain O3.65, Candidatus Tritonibacter horizontis.</title>
        <authorList>
            <person name="Poehlein A."/>
            <person name="Giebel H.A."/>
            <person name="Voget S."/>
            <person name="Brinkhoff T."/>
        </authorList>
    </citation>
    <scope>NUCLEOTIDE SEQUENCE [LARGE SCALE GENOMIC DNA]</scope>
    <source>
        <strain evidence="1 2">O3.65</strain>
    </source>
</reference>
<dbReference type="EC" id="5.1.3.-" evidence="1"/>
<organism evidence="1 2">
    <name type="scientific">Tritonibacter horizontis</name>
    <dbReference type="NCBI Taxonomy" id="1768241"/>
    <lineage>
        <taxon>Bacteria</taxon>
        <taxon>Pseudomonadati</taxon>
        <taxon>Pseudomonadota</taxon>
        <taxon>Alphaproteobacteria</taxon>
        <taxon>Rhodobacterales</taxon>
        <taxon>Paracoccaceae</taxon>
        <taxon>Tritonibacter</taxon>
    </lineage>
</organism>
<accession>A0A132C0B5</accession>
<keyword evidence="1" id="KW-0413">Isomerase</keyword>